<dbReference type="Proteomes" id="UP000030902">
    <property type="component" value="Chromosome"/>
</dbReference>
<feature type="domain" description="P-type ATPase A" evidence="7">
    <location>
        <begin position="67"/>
        <end position="167"/>
    </location>
</feature>
<evidence type="ECO:0000256" key="2">
    <source>
        <dbReference type="ARBA" id="ARBA00022692"/>
    </source>
</evidence>
<evidence type="ECO:0000256" key="1">
    <source>
        <dbReference type="ARBA" id="ARBA00004141"/>
    </source>
</evidence>
<dbReference type="GO" id="GO:0016887">
    <property type="term" value="F:ATP hydrolysis activity"/>
    <property type="evidence" value="ECO:0007669"/>
    <property type="project" value="InterPro"/>
</dbReference>
<dbReference type="InterPro" id="IPR008250">
    <property type="entry name" value="ATPase_P-typ_transduc_dom_A_sf"/>
</dbReference>
<dbReference type="GO" id="GO:0005524">
    <property type="term" value="F:ATP binding"/>
    <property type="evidence" value="ECO:0007669"/>
    <property type="project" value="InterPro"/>
</dbReference>
<dbReference type="SFLD" id="SFLDF00027">
    <property type="entry name" value="p-type_atpase"/>
    <property type="match status" value="1"/>
</dbReference>
<keyword evidence="5 6" id="KW-0472">Membrane</keyword>
<dbReference type="SFLD" id="SFLDS00003">
    <property type="entry name" value="Haloacid_Dehalogenase"/>
    <property type="match status" value="1"/>
</dbReference>
<dbReference type="InterPro" id="IPR059000">
    <property type="entry name" value="ATPase_P-type_domA"/>
</dbReference>
<dbReference type="SUPFAM" id="SSF81665">
    <property type="entry name" value="Calcium ATPase, transmembrane domain M"/>
    <property type="match status" value="1"/>
</dbReference>
<keyword evidence="9" id="KW-1185">Reference proteome</keyword>
<dbReference type="SUPFAM" id="SSF81660">
    <property type="entry name" value="Metal cation-transporting ATPase, ATP-binding domain N"/>
    <property type="match status" value="1"/>
</dbReference>
<dbReference type="SFLD" id="SFLDG00002">
    <property type="entry name" value="C1.7:_P-type_atpase_like"/>
    <property type="match status" value="1"/>
</dbReference>
<evidence type="ECO:0000256" key="4">
    <source>
        <dbReference type="ARBA" id="ARBA00022989"/>
    </source>
</evidence>
<organism evidence="8 9">
    <name type="scientific">Candidatus Nanosynbacter lyticus</name>
    <dbReference type="NCBI Taxonomy" id="2093824"/>
    <lineage>
        <taxon>Bacteria</taxon>
        <taxon>Candidatus Saccharimonadota</taxon>
        <taxon>Candidatus Saccharimonadia</taxon>
        <taxon>Candidatus Nanosynbacterales</taxon>
        <taxon>Candidatus Nanosynbacteraceae</taxon>
        <taxon>Candidatus Nanosynbacter</taxon>
    </lineage>
</organism>
<feature type="transmembrane region" description="Helical" evidence="6">
    <location>
        <begin position="36"/>
        <end position="55"/>
    </location>
</feature>
<name>A0A6S4GPL4_9BACT</name>
<accession>A0A6S4GPL4</accession>
<dbReference type="InterPro" id="IPR036412">
    <property type="entry name" value="HAD-like_sf"/>
</dbReference>
<feature type="transmembrane region" description="Helical" evidence="6">
    <location>
        <begin position="217"/>
        <end position="239"/>
    </location>
</feature>
<evidence type="ECO:0000259" key="7">
    <source>
        <dbReference type="Pfam" id="PF00122"/>
    </source>
</evidence>
<keyword evidence="4 6" id="KW-1133">Transmembrane helix</keyword>
<dbReference type="PANTHER" id="PTHR42861">
    <property type="entry name" value="CALCIUM-TRANSPORTING ATPASE"/>
    <property type="match status" value="1"/>
</dbReference>
<proteinExistence type="predicted"/>
<dbReference type="GO" id="GO:0016020">
    <property type="term" value="C:membrane"/>
    <property type="evidence" value="ECO:0007669"/>
    <property type="project" value="UniProtKB-SubCell"/>
</dbReference>
<dbReference type="InterPro" id="IPR023299">
    <property type="entry name" value="ATPase_P-typ_cyto_dom_N"/>
</dbReference>
<feature type="transmembrane region" description="Helical" evidence="6">
    <location>
        <begin position="568"/>
        <end position="592"/>
    </location>
</feature>
<dbReference type="PRINTS" id="PR00119">
    <property type="entry name" value="CATATPASE"/>
</dbReference>
<feature type="transmembrane region" description="Helical" evidence="6">
    <location>
        <begin position="604"/>
        <end position="622"/>
    </location>
</feature>
<dbReference type="InterPro" id="IPR023214">
    <property type="entry name" value="HAD_sf"/>
</dbReference>
<evidence type="ECO:0000313" key="8">
    <source>
        <dbReference type="EMBL" id="AJA06415.1"/>
    </source>
</evidence>
<dbReference type="NCBIfam" id="TIGR01494">
    <property type="entry name" value="ATPase_P-type"/>
    <property type="match status" value="2"/>
</dbReference>
<dbReference type="Gene3D" id="3.40.1110.10">
    <property type="entry name" value="Calcium-transporting ATPase, cytoplasmic domain N"/>
    <property type="match status" value="1"/>
</dbReference>
<dbReference type="KEGG" id="sox:TM7x_01500"/>
<reference evidence="8 9" key="1">
    <citation type="journal article" date="2015" name="Proc. Natl. Acad. Sci. U.S.A.">
        <title>Cultivation of a human-associated TM7 phylotype reveals a reduced genome and epibiotic parasitic lifestyle.</title>
        <authorList>
            <person name="He X."/>
            <person name="McLean J.S."/>
            <person name="Edlund A."/>
            <person name="Yooseph S."/>
            <person name="Hall A.P."/>
            <person name="Liu S.Y."/>
            <person name="Dorrestein P.C."/>
            <person name="Esquenazi E."/>
            <person name="Hunter R.C."/>
            <person name="Cheng G."/>
            <person name="Nelson K.E."/>
            <person name="Lux R."/>
            <person name="Shi W."/>
        </authorList>
    </citation>
    <scope>NUCLEOTIDE SEQUENCE [LARGE SCALE GENOMIC DNA]</scope>
    <source>
        <strain evidence="8 9">TM7x</strain>
    </source>
</reference>
<dbReference type="Pfam" id="PF00122">
    <property type="entry name" value="E1-E2_ATPase"/>
    <property type="match status" value="1"/>
</dbReference>
<protein>
    <submittedName>
        <fullName evidence="8">Cation-transporting ATPase</fullName>
    </submittedName>
</protein>
<evidence type="ECO:0000256" key="3">
    <source>
        <dbReference type="ARBA" id="ARBA00022967"/>
    </source>
</evidence>
<dbReference type="Gene3D" id="2.70.150.10">
    <property type="entry name" value="Calcium-transporting ATPase, cytoplasmic transduction domain A"/>
    <property type="match status" value="1"/>
</dbReference>
<feature type="transmembrane region" description="Helical" evidence="6">
    <location>
        <begin position="673"/>
        <end position="695"/>
    </location>
</feature>
<dbReference type="InterPro" id="IPR018303">
    <property type="entry name" value="ATPase_P-typ_P_site"/>
</dbReference>
<dbReference type="InterPro" id="IPR001757">
    <property type="entry name" value="P_typ_ATPase"/>
</dbReference>
<dbReference type="RefSeq" id="WP_039327229.1">
    <property type="nucleotide sequence ID" value="NZ_CP007496.1"/>
</dbReference>
<dbReference type="PROSITE" id="PS00154">
    <property type="entry name" value="ATPASE_E1_E2"/>
    <property type="match status" value="1"/>
</dbReference>
<keyword evidence="2 6" id="KW-0812">Transmembrane</keyword>
<evidence type="ECO:0000256" key="5">
    <source>
        <dbReference type="ARBA" id="ARBA00023136"/>
    </source>
</evidence>
<feature type="transmembrane region" description="Helical" evidence="6">
    <location>
        <begin position="739"/>
        <end position="759"/>
    </location>
</feature>
<dbReference type="SUPFAM" id="SSF56784">
    <property type="entry name" value="HAD-like"/>
    <property type="match status" value="1"/>
</dbReference>
<comment type="subcellular location">
    <subcellularLocation>
        <location evidence="1">Membrane</location>
        <topology evidence="1">Multi-pass membrane protein</topology>
    </subcellularLocation>
</comment>
<dbReference type="Gene3D" id="3.40.50.1000">
    <property type="entry name" value="HAD superfamily/HAD-like"/>
    <property type="match status" value="1"/>
</dbReference>
<dbReference type="SUPFAM" id="SSF81653">
    <property type="entry name" value="Calcium ATPase, transduction domain A"/>
    <property type="match status" value="1"/>
</dbReference>
<gene>
    <name evidence="8" type="ORF">TM7x_01500</name>
</gene>
<dbReference type="InterPro" id="IPR044492">
    <property type="entry name" value="P_typ_ATPase_HD_dom"/>
</dbReference>
<evidence type="ECO:0000256" key="6">
    <source>
        <dbReference type="SAM" id="Phobius"/>
    </source>
</evidence>
<feature type="transmembrane region" description="Helical" evidence="6">
    <location>
        <begin position="642"/>
        <end position="661"/>
    </location>
</feature>
<feature type="transmembrane region" description="Helical" evidence="6">
    <location>
        <begin position="12"/>
        <end position="30"/>
    </location>
</feature>
<dbReference type="AlphaFoldDB" id="A0A6S4GPL4"/>
<sequence length="771" mass="84319">MRDYLDIIKRNLLSPIVVVVFLLAGALVYVREYRDAWFISVVIVVNSTIGIVQELRAKRVLRQLELMSAPKARLLRDGNVVEVDYDDLKIDDEILIQAGDELPADAKVIESKGLELNESMLTGESASIEKKNGDVVLAATTVLAGEGMARVIAVGDDTKAGAISQVLKHYKPELTPLQLAIWRAIYFLTYGAIILSLLIAIVYYFSGDNVVIILKTITSAAVTVVPEGLLLASSLLLAFGSLRLAQAKVLPQKLSAIEAMALLNLLAVDKTGTLTSDEVSLEKVASFGDDFSSSDVASFAALIAHETSGGNITGRAILAEATPPKDTEIVDVMAFSSARKMAGVRARVNGTVRTLIMGAPEFVSKLAPIDKETRKKLNDWADKGLRVLMMAEFADEKTKIKDLKEGSGMAIGAVILRNSLRHGVVETVDFLQRQGVTIRVISGDNPRTVQYIAREAGIKHPEKVILGADLAKLSDNEFNEAADTYTIFARVLPDQKERLIARFQQSGKFTGMVGDGVNDALALKKADLGVAMYAGAPASRRVSDIILLNNSFTSLPMGMKLGNQIMQAIEVIAILFFHKIIYGVTLLLTTILINMNYPYSPRHITFMNIFLVTMPTLMWTLFPPMPKHRINPKRFWRDTLLAVLPIALLTGLTVAFTYWIMSVVFPGHAAEVATMTVLTATFFGVYLVFLVGIMLDVTIDKAAKRARLLYLLSVVVVAAGSFGFGFLRDFFDFTVPNLFIMWPAIGVIILATLTQLFIARRVGRRISTSVG</sequence>
<dbReference type="EMBL" id="CP007496">
    <property type="protein sequence ID" value="AJA06415.1"/>
    <property type="molecule type" value="Genomic_DNA"/>
</dbReference>
<dbReference type="PRINTS" id="PR00120">
    <property type="entry name" value="HATPASE"/>
</dbReference>
<feature type="transmembrane region" description="Helical" evidence="6">
    <location>
        <begin position="184"/>
        <end position="205"/>
    </location>
</feature>
<dbReference type="InterPro" id="IPR023298">
    <property type="entry name" value="ATPase_P-typ_TM_dom_sf"/>
</dbReference>
<feature type="transmembrane region" description="Helical" evidence="6">
    <location>
        <begin position="707"/>
        <end position="727"/>
    </location>
</feature>
<evidence type="ECO:0000313" key="9">
    <source>
        <dbReference type="Proteomes" id="UP000030902"/>
    </source>
</evidence>
<dbReference type="Pfam" id="PF00702">
    <property type="entry name" value="Hydrolase"/>
    <property type="match status" value="1"/>
</dbReference>
<keyword evidence="3" id="KW-1278">Translocase</keyword>
<dbReference type="Gene3D" id="1.20.1110.10">
    <property type="entry name" value="Calcium-transporting ATPase, transmembrane domain"/>
    <property type="match status" value="1"/>
</dbReference>